<feature type="compositionally biased region" description="Polar residues" evidence="11">
    <location>
        <begin position="1082"/>
        <end position="1102"/>
    </location>
</feature>
<evidence type="ECO:0000256" key="3">
    <source>
        <dbReference type="ARBA" id="ARBA00022527"/>
    </source>
</evidence>
<feature type="region of interest" description="Disordered" evidence="11">
    <location>
        <begin position="1129"/>
        <end position="1161"/>
    </location>
</feature>
<keyword evidence="2" id="KW-0963">Cytoplasm</keyword>
<feature type="compositionally biased region" description="Polar residues" evidence="11">
    <location>
        <begin position="452"/>
        <end position="461"/>
    </location>
</feature>
<dbReference type="PANTHER" id="PTHR23257:SF797">
    <property type="entry name" value="KINASE SUPERFAMILY WITH OCTICOSAPEPTIDE_PHOX_BEM1P DOMAIN-CONTAINING PROTEIN"/>
    <property type="match status" value="1"/>
</dbReference>
<name>A0A6J5Y147_PRUAR</name>
<feature type="signal peptide" evidence="12">
    <location>
        <begin position="1"/>
        <end position="18"/>
    </location>
</feature>
<keyword evidence="4" id="KW-0597">Phosphoprotein</keyword>
<dbReference type="GO" id="GO:0009734">
    <property type="term" value="P:auxin-activated signaling pathway"/>
    <property type="evidence" value="ECO:0007669"/>
    <property type="project" value="UniProtKB-KW"/>
</dbReference>
<dbReference type="PROSITE" id="PS00108">
    <property type="entry name" value="PROTEIN_KINASE_ST"/>
    <property type="match status" value="1"/>
</dbReference>
<evidence type="ECO:0000256" key="9">
    <source>
        <dbReference type="ARBA" id="ARBA00023294"/>
    </source>
</evidence>
<keyword evidence="12" id="KW-0732">Signal</keyword>
<evidence type="ECO:0000256" key="8">
    <source>
        <dbReference type="ARBA" id="ARBA00022840"/>
    </source>
</evidence>
<dbReference type="GO" id="GO:0005737">
    <property type="term" value="C:cytoplasm"/>
    <property type="evidence" value="ECO:0007669"/>
    <property type="project" value="UniProtKB-SubCell"/>
</dbReference>
<organism evidence="14 15">
    <name type="scientific">Prunus armeniaca</name>
    <name type="common">Apricot</name>
    <name type="synonym">Armeniaca vulgaris</name>
    <dbReference type="NCBI Taxonomy" id="36596"/>
    <lineage>
        <taxon>Eukaryota</taxon>
        <taxon>Viridiplantae</taxon>
        <taxon>Streptophyta</taxon>
        <taxon>Embryophyta</taxon>
        <taxon>Tracheophyta</taxon>
        <taxon>Spermatophyta</taxon>
        <taxon>Magnoliopsida</taxon>
        <taxon>eudicotyledons</taxon>
        <taxon>Gunneridae</taxon>
        <taxon>Pentapetalae</taxon>
        <taxon>rosids</taxon>
        <taxon>fabids</taxon>
        <taxon>Rosales</taxon>
        <taxon>Rosaceae</taxon>
        <taxon>Amygdaloideae</taxon>
        <taxon>Amygdaleae</taxon>
        <taxon>Prunus</taxon>
    </lineage>
</organism>
<dbReference type="CDD" id="cd13999">
    <property type="entry name" value="STKc_MAP3K-like"/>
    <property type="match status" value="1"/>
</dbReference>
<evidence type="ECO:0000256" key="5">
    <source>
        <dbReference type="ARBA" id="ARBA00022679"/>
    </source>
</evidence>
<keyword evidence="9" id="KW-0927">Auxin signaling pathway</keyword>
<dbReference type="SUPFAM" id="SSF56112">
    <property type="entry name" value="Protein kinase-like (PK-like)"/>
    <property type="match status" value="1"/>
</dbReference>
<feature type="compositionally biased region" description="Polar residues" evidence="11">
    <location>
        <begin position="249"/>
        <end position="260"/>
    </location>
</feature>
<dbReference type="Gene3D" id="1.10.510.10">
    <property type="entry name" value="Transferase(Phosphotransferase) domain 1"/>
    <property type="match status" value="1"/>
</dbReference>
<evidence type="ECO:0000256" key="11">
    <source>
        <dbReference type="SAM" id="MobiDB-lite"/>
    </source>
</evidence>
<accession>A0A6J5Y147</accession>
<dbReference type="Proteomes" id="UP000507245">
    <property type="component" value="Unassembled WGS sequence"/>
</dbReference>
<dbReference type="PRINTS" id="PR00109">
    <property type="entry name" value="TYRKINASE"/>
</dbReference>
<keyword evidence="7" id="KW-0418">Kinase</keyword>
<dbReference type="InterPro" id="IPR000719">
    <property type="entry name" value="Prot_kinase_dom"/>
</dbReference>
<dbReference type="Pfam" id="PF07714">
    <property type="entry name" value="PK_Tyr_Ser-Thr"/>
    <property type="match status" value="1"/>
</dbReference>
<keyword evidence="3" id="KW-0723">Serine/threonine-protein kinase</keyword>
<feature type="domain" description="Protein kinase" evidence="13">
    <location>
        <begin position="1248"/>
        <end position="1515"/>
    </location>
</feature>
<evidence type="ECO:0000256" key="4">
    <source>
        <dbReference type="ARBA" id="ARBA00022553"/>
    </source>
</evidence>
<dbReference type="InterPro" id="IPR050167">
    <property type="entry name" value="Ser_Thr_protein_kinase"/>
</dbReference>
<keyword evidence="8 10" id="KW-0067">ATP-binding</keyword>
<dbReference type="InterPro" id="IPR017441">
    <property type="entry name" value="Protein_kinase_ATP_BS"/>
</dbReference>
<feature type="region of interest" description="Disordered" evidence="11">
    <location>
        <begin position="1515"/>
        <end position="1538"/>
    </location>
</feature>
<dbReference type="InterPro" id="IPR008271">
    <property type="entry name" value="Ser/Thr_kinase_AS"/>
</dbReference>
<dbReference type="GO" id="GO:0010928">
    <property type="term" value="P:regulation of auxin mediated signaling pathway"/>
    <property type="evidence" value="ECO:0007669"/>
    <property type="project" value="UniProtKB-ARBA"/>
</dbReference>
<feature type="binding site" evidence="10">
    <location>
        <position position="1285"/>
    </location>
    <ligand>
        <name>ATP</name>
        <dbReference type="ChEBI" id="CHEBI:30616"/>
    </ligand>
</feature>
<evidence type="ECO:0000256" key="6">
    <source>
        <dbReference type="ARBA" id="ARBA00022741"/>
    </source>
</evidence>
<evidence type="ECO:0000256" key="7">
    <source>
        <dbReference type="ARBA" id="ARBA00022777"/>
    </source>
</evidence>
<feature type="region of interest" description="Disordered" evidence="11">
    <location>
        <begin position="249"/>
        <end position="280"/>
    </location>
</feature>
<dbReference type="PROSITE" id="PS00107">
    <property type="entry name" value="PROTEIN_KINASE_ATP"/>
    <property type="match status" value="1"/>
</dbReference>
<dbReference type="SMART" id="SM00220">
    <property type="entry name" value="S_TKc"/>
    <property type="match status" value="1"/>
</dbReference>
<feature type="region of interest" description="Disordered" evidence="11">
    <location>
        <begin position="1076"/>
        <end position="1117"/>
    </location>
</feature>
<evidence type="ECO:0000256" key="2">
    <source>
        <dbReference type="ARBA" id="ARBA00022490"/>
    </source>
</evidence>
<dbReference type="FunFam" id="3.30.200.20:FF:000081">
    <property type="entry name" value="Octicosapeptide/phox/Bem1p domain kinase superfamily protein"/>
    <property type="match status" value="1"/>
</dbReference>
<dbReference type="GO" id="GO:0004674">
    <property type="term" value="F:protein serine/threonine kinase activity"/>
    <property type="evidence" value="ECO:0007669"/>
    <property type="project" value="UniProtKB-KW"/>
</dbReference>
<evidence type="ECO:0000259" key="13">
    <source>
        <dbReference type="PROSITE" id="PS50011"/>
    </source>
</evidence>
<evidence type="ECO:0000256" key="1">
    <source>
        <dbReference type="ARBA" id="ARBA00004496"/>
    </source>
</evidence>
<feature type="compositionally biased region" description="Polar residues" evidence="11">
    <location>
        <begin position="431"/>
        <end position="443"/>
    </location>
</feature>
<dbReference type="FunFam" id="1.10.510.10:FF:000142">
    <property type="entry name" value="Octicosapeptide/phox/Bem1p domain kinase superfamily protein"/>
    <property type="match status" value="1"/>
</dbReference>
<dbReference type="Gene3D" id="3.30.200.20">
    <property type="entry name" value="Phosphorylase Kinase, domain 1"/>
    <property type="match status" value="1"/>
</dbReference>
<keyword evidence="15" id="KW-1185">Reference proteome</keyword>
<dbReference type="InterPro" id="IPR011009">
    <property type="entry name" value="Kinase-like_dom_sf"/>
</dbReference>
<evidence type="ECO:0000313" key="15">
    <source>
        <dbReference type="Proteomes" id="UP000507245"/>
    </source>
</evidence>
<dbReference type="OrthoDB" id="4062651at2759"/>
<reference evidence="15" key="1">
    <citation type="journal article" date="2020" name="Genome Biol.">
        <title>Gamete binning: chromosome-level and haplotype-resolved genome assembly enabled by high-throughput single-cell sequencing of gamete genomes.</title>
        <authorList>
            <person name="Campoy J.A."/>
            <person name="Sun H."/>
            <person name="Goel M."/>
            <person name="Jiao W.-B."/>
            <person name="Folz-Donahue K."/>
            <person name="Wang N."/>
            <person name="Rubio M."/>
            <person name="Liu C."/>
            <person name="Kukat C."/>
            <person name="Ruiz D."/>
            <person name="Huettel B."/>
            <person name="Schneeberger K."/>
        </authorList>
    </citation>
    <scope>NUCLEOTIDE SEQUENCE [LARGE SCALE GENOMIC DNA]</scope>
    <source>
        <strain evidence="15">cv. Rojo Pasion</strain>
    </source>
</reference>
<evidence type="ECO:0000256" key="12">
    <source>
        <dbReference type="SAM" id="SignalP"/>
    </source>
</evidence>
<dbReference type="EMBL" id="CAEKKB010000007">
    <property type="protein sequence ID" value="CAB4319111.1"/>
    <property type="molecule type" value="Genomic_DNA"/>
</dbReference>
<dbReference type="Pfam" id="PF00564">
    <property type="entry name" value="PB1"/>
    <property type="match status" value="1"/>
</dbReference>
<dbReference type="SUPFAM" id="SSF54277">
    <property type="entry name" value="CAD &amp; PB1 domains"/>
    <property type="match status" value="1"/>
</dbReference>
<feature type="compositionally biased region" description="Polar residues" evidence="11">
    <location>
        <begin position="737"/>
        <end position="747"/>
    </location>
</feature>
<evidence type="ECO:0000256" key="10">
    <source>
        <dbReference type="PROSITE-ProRule" id="PRU10141"/>
    </source>
</evidence>
<dbReference type="FunFam" id="3.10.20.90:FF:000058">
    <property type="entry name" value="Octicosapeptide/phox/Bem1p domain kinase superfamily protein"/>
    <property type="match status" value="1"/>
</dbReference>
<dbReference type="PANTHER" id="PTHR23257">
    <property type="entry name" value="SERINE-THREONINE PROTEIN KINASE"/>
    <property type="match status" value="1"/>
</dbReference>
<keyword evidence="6 10" id="KW-0547">Nucleotide-binding</keyword>
<dbReference type="SMART" id="SM00666">
    <property type="entry name" value="PB1"/>
    <property type="match status" value="1"/>
</dbReference>
<sequence>MAAAHIVIIRMMACLVAQNQTLPDGFVHLSGNNGNLAELEMLCFNIDSKSWGKDRSFIVIQKKRPELYHMAFDQNSFPKELRPLNVARTVADEPRIALATTTGRNPDGLFPNLALEVNSPNSIPVFYPSTVAEAGLVGVGYGNAMSGVPTWRPRVPVPVGHPGMNTAVAVGIGYSPNLGGRLGGNAVDLVSSSTTTTASGPSVCNFNMSNRVVGNGLDHGVNDMAVRFGYNPNLGNKVSGNVANQTGNDLTSAYGNNANFGNPVGGNGTDQASDDGGDDSVSGKKVKLLCSFGGKILPRPSDGMLRYVGGQTRIISVRRDVSFSELVQKMLDTYGQPVVIKYQLPDEDLDALVSVSCADDLDNMKDEYGKLVERSPDGSAKLRVFLFSASEVDPSSVVQFGDLHNSEQRYVDAVNGIMDGVGGGIMRKESMTSATSTQNSDFSGTDIVDSSIPGQGDTTGPPSAGKLSPKGDSATSHDTSTRLVIVDPNPAVYSQVSTVPLGIPVVKSATPQTSPSQPECELERSVPVTVSQQQVGLQQPGIGIPSTAPYLQTYVGPRQEVMNRADHLQLPPQMGFPNAHLLGTASPVYTQQQFCDSVAGITQHHFIPAVHMTMTPSSSHVNIRPNVLQPLMQPQQTRLDHYVDESTFVPRVVQFPTEQGYNSYQVQVPSPVVGGAYGWHQVPPPEHVIFHDGLVSHQQVMYPEKSQRLEDCYMCQRALPHAHSDTLVQVHRDSGGSPVSDSNSTYHSPRLEDNLRAQPMNMVMVSGALAEGNFGQGVEARLRVQGQVDPLVGTSHSEVTGISQISEGTRENERMNLQQVDLPMITAPHGVIRRGGDIQSPNSAFMFTIPQRCQDDAVQQHSAPFQYQVKQENLVNDLFNQDVPLVGGTPVQTSECLVHESPTAYPNKFPGVIPKEDNVDTCIAYDHLRQIDGRMETLRISPTEVYVNNEHGKSPIDTPRVEDSFDHKAPQVGGREVTLDNTVGRSHFKPTEVEASSPAEVSHGYNSQPVEFFEAAQPSMWGNPESYPQSRVGFHPQDAYELNYGNPVVSTLINNGIQPPAERKDENLRLQSKMVPNDVDGVTSNDAVPQDSSNSLFSNQDPWSLRHDTHLPPKPTKIQLRKEPFTEMRMDDGGQQSLGNLNRDLSSEPAQSSKGSAEEQIKQELQAVAEGVAACVFQSSSPSNPDLHDKDEYAYQSNQDEDVQNNTAGVQNRAKVEDVKTKFGDKANLGFPVSDSRGRLQIIKNSDLEELRELGSGTFGTVYHGKWRGTDVAIKRINDRCFAGKPSEQERMREDFWNEAIKLADLHHPNVVAFYGVVLDGPGGSVATVTEYMVNGSLRNALQKNEKSLDKRKRLLIAMDVAFGMEYLHEKNIVHFDLKSDNLLVNLRDPHRPICKVGDLGLSKVKCHTLISGGVRGTLPWMAPELLNGGSSLVSEKVDVFSFGIVLWELLTGDEPYADLHYGAIIGGIVSNTLRPPVPDSCDPEWKSLMERCWSSEPTERLNFTEIANELRAMTAKIPPKGQSQPQQPPSTQPQIQK</sequence>
<feature type="compositionally biased region" description="Low complexity" evidence="11">
    <location>
        <begin position="1517"/>
        <end position="1526"/>
    </location>
</feature>
<dbReference type="Gene3D" id="3.10.20.90">
    <property type="entry name" value="Phosphatidylinositol 3-kinase Catalytic Subunit, Chain A, domain 1"/>
    <property type="match status" value="1"/>
</dbReference>
<feature type="chain" id="PRO_5026996226" description="Protein kinase domain-containing protein" evidence="12">
    <location>
        <begin position="19"/>
        <end position="1538"/>
    </location>
</feature>
<gene>
    <name evidence="14" type="ORF">ORAREDHAP_LOCUS46288</name>
</gene>
<feature type="region of interest" description="Disordered" evidence="11">
    <location>
        <begin position="430"/>
        <end position="479"/>
    </location>
</feature>
<dbReference type="GO" id="GO:0005524">
    <property type="term" value="F:ATP binding"/>
    <property type="evidence" value="ECO:0007669"/>
    <property type="project" value="UniProtKB-UniRule"/>
</dbReference>
<evidence type="ECO:0000313" key="14">
    <source>
        <dbReference type="EMBL" id="CAB4319111.1"/>
    </source>
</evidence>
<feature type="compositionally biased region" description="Polar residues" evidence="11">
    <location>
        <begin position="1134"/>
        <end position="1155"/>
    </location>
</feature>
<dbReference type="InterPro" id="IPR000270">
    <property type="entry name" value="PB1_dom"/>
</dbReference>
<protein>
    <recommendedName>
        <fullName evidence="13">Protein kinase domain-containing protein</fullName>
    </recommendedName>
</protein>
<proteinExistence type="predicted"/>
<dbReference type="PROSITE" id="PS50011">
    <property type="entry name" value="PROTEIN_KINASE_DOM"/>
    <property type="match status" value="1"/>
</dbReference>
<dbReference type="InterPro" id="IPR001245">
    <property type="entry name" value="Ser-Thr/Tyr_kinase_cat_dom"/>
</dbReference>
<keyword evidence="5" id="KW-0808">Transferase</keyword>
<dbReference type="CDD" id="cd06410">
    <property type="entry name" value="PB1_UP2"/>
    <property type="match status" value="1"/>
</dbReference>
<feature type="region of interest" description="Disordered" evidence="11">
    <location>
        <begin position="730"/>
        <end position="749"/>
    </location>
</feature>
<comment type="subcellular location">
    <subcellularLocation>
        <location evidence="1">Cytoplasm</location>
    </subcellularLocation>
</comment>